<evidence type="ECO:0000313" key="2">
    <source>
        <dbReference type="EMBL" id="KAF6146889.1"/>
    </source>
</evidence>
<keyword evidence="3" id="KW-1185">Reference proteome</keyword>
<evidence type="ECO:0000313" key="3">
    <source>
        <dbReference type="Proteomes" id="UP000541444"/>
    </source>
</evidence>
<sequence>MKRLKRRKKAWLIECQGRDGQNSQNLKNIQSTAENLLQQVAPGEGLEVVKYLMVDDDVEVNLEVISSEYGGGLLKGDKKDNNDKNDVEENVKYEEEQPQVVEEEDSEPPTVVVYYNRKKDAQHANESMVVADVAKTDIVFFNQEEVVGKAYQASTDQTTALSVEEQTLEVKRTKDEASQASADQTTAVYVEEQTIKVAQTDVVISHQKEDVGEASQSKEGKEEVE</sequence>
<accession>A0A7J7LWD1</accession>
<dbReference type="EMBL" id="JACGCM010001954">
    <property type="protein sequence ID" value="KAF6146889.1"/>
    <property type="molecule type" value="Genomic_DNA"/>
</dbReference>
<protein>
    <submittedName>
        <fullName evidence="2">Uncharacterized protein</fullName>
    </submittedName>
</protein>
<feature type="compositionally biased region" description="Basic and acidic residues" evidence="1">
    <location>
        <begin position="75"/>
        <end position="95"/>
    </location>
</feature>
<comment type="caution">
    <text evidence="2">The sequence shown here is derived from an EMBL/GenBank/DDBJ whole genome shotgun (WGS) entry which is preliminary data.</text>
</comment>
<name>A0A7J7LWD1_9MAGN</name>
<dbReference type="AlphaFoldDB" id="A0A7J7LWD1"/>
<feature type="region of interest" description="Disordered" evidence="1">
    <location>
        <begin position="73"/>
        <end position="107"/>
    </location>
</feature>
<reference evidence="2 3" key="1">
    <citation type="journal article" date="2020" name="IScience">
        <title>Genome Sequencing of the Endangered Kingdonia uniflora (Circaeasteraceae, Ranunculales) Reveals Potential Mechanisms of Evolutionary Specialization.</title>
        <authorList>
            <person name="Sun Y."/>
            <person name="Deng T."/>
            <person name="Zhang A."/>
            <person name="Moore M.J."/>
            <person name="Landis J.B."/>
            <person name="Lin N."/>
            <person name="Zhang H."/>
            <person name="Zhang X."/>
            <person name="Huang J."/>
            <person name="Zhang X."/>
            <person name="Sun H."/>
            <person name="Wang H."/>
        </authorList>
    </citation>
    <scope>NUCLEOTIDE SEQUENCE [LARGE SCALE GENOMIC DNA]</scope>
    <source>
        <strain evidence="2">TB1705</strain>
        <tissue evidence="2">Leaf</tissue>
    </source>
</reference>
<organism evidence="2 3">
    <name type="scientific">Kingdonia uniflora</name>
    <dbReference type="NCBI Taxonomy" id="39325"/>
    <lineage>
        <taxon>Eukaryota</taxon>
        <taxon>Viridiplantae</taxon>
        <taxon>Streptophyta</taxon>
        <taxon>Embryophyta</taxon>
        <taxon>Tracheophyta</taxon>
        <taxon>Spermatophyta</taxon>
        <taxon>Magnoliopsida</taxon>
        <taxon>Ranunculales</taxon>
        <taxon>Circaeasteraceae</taxon>
        <taxon>Kingdonia</taxon>
    </lineage>
</organism>
<evidence type="ECO:0000256" key="1">
    <source>
        <dbReference type="SAM" id="MobiDB-lite"/>
    </source>
</evidence>
<dbReference type="Proteomes" id="UP000541444">
    <property type="component" value="Unassembled WGS sequence"/>
</dbReference>
<proteinExistence type="predicted"/>
<gene>
    <name evidence="2" type="ORF">GIB67_018542</name>
</gene>